<keyword evidence="2" id="KW-1185">Reference proteome</keyword>
<dbReference type="Gene3D" id="3.40.50.150">
    <property type="entry name" value="Vaccinia Virus protein VP39"/>
    <property type="match status" value="1"/>
</dbReference>
<protein>
    <submittedName>
        <fullName evidence="1">Spermidine synthase</fullName>
        <ecNumber evidence="1">2.5.1.16</ecNumber>
    </submittedName>
</protein>
<dbReference type="GO" id="GO:0004766">
    <property type="term" value="F:spermidine synthase activity"/>
    <property type="evidence" value="ECO:0007669"/>
    <property type="project" value="UniProtKB-EC"/>
</dbReference>
<dbReference type="InterPro" id="IPR029063">
    <property type="entry name" value="SAM-dependent_MTases_sf"/>
</dbReference>
<dbReference type="RefSeq" id="WP_145194565.1">
    <property type="nucleotide sequence ID" value="NZ_CP036434.1"/>
</dbReference>
<name>A0A518EM29_9BACT</name>
<sequence length="222" mass="24828">MKPRIKLGEARTPEGRLLELYEHDGHHEVIFEKRALMASRRFFSEQELARVVCEDLPPKAKVMIGGLGIGYTLRRVLDFLPPGGRALQVELMEELVEWNRGPLAHHAGAPLDDDRTKLIMGDICEVIPRYDNVLAAILLDVDNGPTPLIRGQNQWLYSRPGLKAIHRALIPGGAVSVWAADDESHFLKSLQAAGFAPERHITNARPNRKGGRHYIFVGRKPA</sequence>
<gene>
    <name evidence="1" type="primary">speE_1</name>
    <name evidence="1" type="ORF">Poly30_06370</name>
</gene>
<proteinExistence type="predicted"/>
<evidence type="ECO:0000313" key="1">
    <source>
        <dbReference type="EMBL" id="QDV05142.1"/>
    </source>
</evidence>
<reference evidence="1 2" key="1">
    <citation type="submission" date="2019-02" db="EMBL/GenBank/DDBJ databases">
        <title>Deep-cultivation of Planctomycetes and their phenomic and genomic characterization uncovers novel biology.</title>
        <authorList>
            <person name="Wiegand S."/>
            <person name="Jogler M."/>
            <person name="Boedeker C."/>
            <person name="Pinto D."/>
            <person name="Vollmers J."/>
            <person name="Rivas-Marin E."/>
            <person name="Kohn T."/>
            <person name="Peeters S.H."/>
            <person name="Heuer A."/>
            <person name="Rast P."/>
            <person name="Oberbeckmann S."/>
            <person name="Bunk B."/>
            <person name="Jeske O."/>
            <person name="Meyerdierks A."/>
            <person name="Storesund J.E."/>
            <person name="Kallscheuer N."/>
            <person name="Luecker S."/>
            <person name="Lage O.M."/>
            <person name="Pohl T."/>
            <person name="Merkel B.J."/>
            <person name="Hornburger P."/>
            <person name="Mueller R.-W."/>
            <person name="Bruemmer F."/>
            <person name="Labrenz M."/>
            <person name="Spormann A.M."/>
            <person name="Op den Camp H."/>
            <person name="Overmann J."/>
            <person name="Amann R."/>
            <person name="Jetten M.S.M."/>
            <person name="Mascher T."/>
            <person name="Medema M.H."/>
            <person name="Devos D.P."/>
            <person name="Kaster A.-K."/>
            <person name="Ovreas L."/>
            <person name="Rohde M."/>
            <person name="Galperin M.Y."/>
            <person name="Jogler C."/>
        </authorList>
    </citation>
    <scope>NUCLEOTIDE SEQUENCE [LARGE SCALE GENOMIC DNA]</scope>
    <source>
        <strain evidence="1 2">Poly30</strain>
    </source>
</reference>
<evidence type="ECO:0000313" key="2">
    <source>
        <dbReference type="Proteomes" id="UP000320390"/>
    </source>
</evidence>
<keyword evidence="1" id="KW-0808">Transferase</keyword>
<organism evidence="1 2">
    <name type="scientific">Saltatorellus ferox</name>
    <dbReference type="NCBI Taxonomy" id="2528018"/>
    <lineage>
        <taxon>Bacteria</taxon>
        <taxon>Pseudomonadati</taxon>
        <taxon>Planctomycetota</taxon>
        <taxon>Planctomycetia</taxon>
        <taxon>Planctomycetia incertae sedis</taxon>
        <taxon>Saltatorellus</taxon>
    </lineage>
</organism>
<dbReference type="AlphaFoldDB" id="A0A518EM29"/>
<dbReference type="EMBL" id="CP036434">
    <property type="protein sequence ID" value="QDV05142.1"/>
    <property type="molecule type" value="Genomic_DNA"/>
</dbReference>
<dbReference type="SUPFAM" id="SSF53335">
    <property type="entry name" value="S-adenosyl-L-methionine-dependent methyltransferases"/>
    <property type="match status" value="1"/>
</dbReference>
<dbReference type="EC" id="2.5.1.16" evidence="1"/>
<dbReference type="Proteomes" id="UP000320390">
    <property type="component" value="Chromosome"/>
</dbReference>
<dbReference type="Pfam" id="PF01564">
    <property type="entry name" value="Spermine_synth"/>
    <property type="match status" value="1"/>
</dbReference>
<dbReference type="OrthoDB" id="9793351at2"/>
<accession>A0A518EM29</accession>